<dbReference type="InterPro" id="IPR036188">
    <property type="entry name" value="FAD/NAD-bd_sf"/>
</dbReference>
<keyword evidence="6" id="KW-1185">Reference proteome</keyword>
<reference evidence="5" key="1">
    <citation type="submission" date="2020-06" db="EMBL/GenBank/DDBJ databases">
        <authorList>
            <person name="Li T."/>
            <person name="Hu X."/>
            <person name="Zhang T."/>
            <person name="Song X."/>
            <person name="Zhang H."/>
            <person name="Dai N."/>
            <person name="Sheng W."/>
            <person name="Hou X."/>
            <person name="Wei L."/>
        </authorList>
    </citation>
    <scope>NUCLEOTIDE SEQUENCE</scope>
    <source>
        <strain evidence="5">K16</strain>
        <tissue evidence="5">Leaf</tissue>
    </source>
</reference>
<dbReference type="SUPFAM" id="SSF52833">
    <property type="entry name" value="Thioredoxin-like"/>
    <property type="match status" value="1"/>
</dbReference>
<organism evidence="5 6">
    <name type="scientific">Sesamum angolense</name>
    <dbReference type="NCBI Taxonomy" id="2727404"/>
    <lineage>
        <taxon>Eukaryota</taxon>
        <taxon>Viridiplantae</taxon>
        <taxon>Streptophyta</taxon>
        <taxon>Embryophyta</taxon>
        <taxon>Tracheophyta</taxon>
        <taxon>Spermatophyta</taxon>
        <taxon>Magnoliopsida</taxon>
        <taxon>eudicotyledons</taxon>
        <taxon>Gunneridae</taxon>
        <taxon>Pentapetalae</taxon>
        <taxon>asterids</taxon>
        <taxon>lamiids</taxon>
        <taxon>Lamiales</taxon>
        <taxon>Pedaliaceae</taxon>
        <taxon>Sesamum</taxon>
    </lineage>
</organism>
<feature type="domain" description="Thioredoxin" evidence="4">
    <location>
        <begin position="431"/>
        <end position="569"/>
    </location>
</feature>
<evidence type="ECO:0000313" key="6">
    <source>
        <dbReference type="Proteomes" id="UP001289374"/>
    </source>
</evidence>
<name>A0AAE1X402_9LAMI</name>
<dbReference type="GO" id="GO:0097237">
    <property type="term" value="P:cellular response to toxic substance"/>
    <property type="evidence" value="ECO:0007669"/>
    <property type="project" value="UniProtKB-ARBA"/>
</dbReference>
<dbReference type="PRINTS" id="PR00368">
    <property type="entry name" value="FADPNR"/>
</dbReference>
<dbReference type="EMBL" id="JACGWL010000004">
    <property type="protein sequence ID" value="KAK4404850.1"/>
    <property type="molecule type" value="Genomic_DNA"/>
</dbReference>
<reference evidence="5" key="2">
    <citation type="journal article" date="2024" name="Plant">
        <title>Genomic evolution and insights into agronomic trait innovations of Sesamum species.</title>
        <authorList>
            <person name="Miao H."/>
            <person name="Wang L."/>
            <person name="Qu L."/>
            <person name="Liu H."/>
            <person name="Sun Y."/>
            <person name="Le M."/>
            <person name="Wang Q."/>
            <person name="Wei S."/>
            <person name="Zheng Y."/>
            <person name="Lin W."/>
            <person name="Duan Y."/>
            <person name="Cao H."/>
            <person name="Xiong S."/>
            <person name="Wang X."/>
            <person name="Wei L."/>
            <person name="Li C."/>
            <person name="Ma Q."/>
            <person name="Ju M."/>
            <person name="Zhao R."/>
            <person name="Li G."/>
            <person name="Mu C."/>
            <person name="Tian Q."/>
            <person name="Mei H."/>
            <person name="Zhang T."/>
            <person name="Gao T."/>
            <person name="Zhang H."/>
        </authorList>
    </citation>
    <scope>NUCLEOTIDE SEQUENCE</scope>
    <source>
        <strain evidence="5">K16</strain>
    </source>
</reference>
<dbReference type="Proteomes" id="UP001289374">
    <property type="component" value="Unassembled WGS sequence"/>
</dbReference>
<accession>A0AAE1X402</accession>
<comment type="caution">
    <text evidence="5">The sequence shown here is derived from an EMBL/GenBank/DDBJ whole genome shotgun (WGS) entry which is preliminary data.</text>
</comment>
<evidence type="ECO:0000256" key="3">
    <source>
        <dbReference type="ARBA" id="ARBA00023002"/>
    </source>
</evidence>
<dbReference type="PANTHER" id="PTHR48105">
    <property type="entry name" value="THIOREDOXIN REDUCTASE 1-RELATED-RELATED"/>
    <property type="match status" value="1"/>
</dbReference>
<protein>
    <submittedName>
        <fullName evidence="5">Thioredoxin reductase NTRC</fullName>
    </submittedName>
</protein>
<comment type="similarity">
    <text evidence="1">Belongs to the class-II pyridine nucleotide-disulfide oxidoreductase family.</text>
</comment>
<dbReference type="SUPFAM" id="SSF51905">
    <property type="entry name" value="FAD/NAD(P)-binding domain"/>
    <property type="match status" value="1"/>
</dbReference>
<dbReference type="AlphaFoldDB" id="A0AAE1X402"/>
<dbReference type="Pfam" id="PF07992">
    <property type="entry name" value="Pyr_redox_2"/>
    <property type="match status" value="2"/>
</dbReference>
<dbReference type="CDD" id="cd02949">
    <property type="entry name" value="TRX_NTR"/>
    <property type="match status" value="1"/>
</dbReference>
<evidence type="ECO:0000259" key="4">
    <source>
        <dbReference type="PROSITE" id="PS51352"/>
    </source>
</evidence>
<dbReference type="Gene3D" id="3.50.50.60">
    <property type="entry name" value="FAD/NAD(P)-binding domain"/>
    <property type="match status" value="4"/>
</dbReference>
<evidence type="ECO:0000256" key="2">
    <source>
        <dbReference type="ARBA" id="ARBA00022630"/>
    </source>
</evidence>
<evidence type="ECO:0000313" key="5">
    <source>
        <dbReference type="EMBL" id="KAK4404850.1"/>
    </source>
</evidence>
<dbReference type="PROSITE" id="PS51352">
    <property type="entry name" value="THIOREDOXIN_2"/>
    <property type="match status" value="1"/>
</dbReference>
<proteinExistence type="inferred from homology"/>
<dbReference type="Gene3D" id="3.40.30.10">
    <property type="entry name" value="Glutaredoxin"/>
    <property type="match status" value="1"/>
</dbReference>
<sequence length="569" mass="62570">MATPSTLSNALLPSRNNLLFLKPGLTRRRTVRFQASAFSTRFSNRRVIGSAFRVSAVATSAEEQPSSSVVLDKNRKMFVDSIEYAEVGAYLGVSKIRLSNHFLADFTTKLLYLVKLSFMLLKLSHQNMNSSSSAQGIENVVIIGSGPAGYTAAIYAARANLKPVVFEGFQVGGVPGGQLMTTTEVENFPGFPDGITGPDLMDRMRRQAERWGAELFQEDVEFLDVKNSPFTVRSSERETYGSNKFSLLECLLLNLDVTGATARRLSLPREDEFWSRGISACAICDGASPLFKGQVLAVVGGGPPKGIKAMQDRVFNNPNVTVHFNTETVDVVSNTKGQMSGVLIRKADTNEESVLEVKGLFYGIGHSPNSQLLEGQVDLDAAGYVLVEADSAKTSVDGVFAAGDVQDHEWRQAITAAGSGCIAALSVERYLTSKDLLIEFHQPATEEVKKELTDRDVKEGFDITITKHRGQYALRKLYHESPRLLCVLYTAPTCGPCRTLKPILSKVIDEFDQNVHFVEIDIEEDPEIAEAAGIMGTPCVQFFKNKEMIRTVSGVKMKKEYREFIEANK</sequence>
<dbReference type="InterPro" id="IPR013766">
    <property type="entry name" value="Thioredoxin_domain"/>
</dbReference>
<evidence type="ECO:0000256" key="1">
    <source>
        <dbReference type="ARBA" id="ARBA00009333"/>
    </source>
</evidence>
<dbReference type="PRINTS" id="PR00469">
    <property type="entry name" value="PNDRDTASEII"/>
</dbReference>
<keyword evidence="3" id="KW-0560">Oxidoreductase</keyword>
<dbReference type="InterPro" id="IPR036249">
    <property type="entry name" value="Thioredoxin-like_sf"/>
</dbReference>
<dbReference type="InterPro" id="IPR050097">
    <property type="entry name" value="Ferredoxin-NADP_redctase_2"/>
</dbReference>
<dbReference type="InterPro" id="IPR023753">
    <property type="entry name" value="FAD/NAD-binding_dom"/>
</dbReference>
<gene>
    <name evidence="5" type="ORF">Sango_0853600</name>
</gene>
<keyword evidence="2" id="KW-0285">Flavoprotein</keyword>
<dbReference type="GO" id="GO:0016491">
    <property type="term" value="F:oxidoreductase activity"/>
    <property type="evidence" value="ECO:0007669"/>
    <property type="project" value="UniProtKB-KW"/>
</dbReference>
<dbReference type="Pfam" id="PF00085">
    <property type="entry name" value="Thioredoxin"/>
    <property type="match status" value="1"/>
</dbReference>